<evidence type="ECO:0000313" key="2">
    <source>
        <dbReference type="EMBL" id="MBD2776492.1"/>
    </source>
</evidence>
<dbReference type="RefSeq" id="WP_190835589.1">
    <property type="nucleotide sequence ID" value="NZ_CAWPPI010000095.1"/>
</dbReference>
<keyword evidence="3" id="KW-1185">Reference proteome</keyword>
<dbReference type="Proteomes" id="UP000629098">
    <property type="component" value="Unassembled WGS sequence"/>
</dbReference>
<dbReference type="EMBL" id="JACXAE010000095">
    <property type="protein sequence ID" value="MBD2776492.1"/>
    <property type="molecule type" value="Genomic_DNA"/>
</dbReference>
<reference evidence="2" key="1">
    <citation type="submission" date="2020-09" db="EMBL/GenBank/DDBJ databases">
        <title>Iningainema tapete sp. nov. (Scytonemataceae, Cyanobacteria) from greenhouses in central Florida (USA) produces two types of nodularin with biosynthetic potential for microcystin-LR and anabaenopeptins.</title>
        <authorList>
            <person name="Berthold D.E."/>
            <person name="Lefler F.W."/>
            <person name="Huang I.-S."/>
            <person name="Abdulla H."/>
            <person name="Zimba P.V."/>
            <person name="Laughinghouse H.D. IV."/>
        </authorList>
    </citation>
    <scope>NUCLEOTIDE SEQUENCE</scope>
    <source>
        <strain evidence="2">BLCCT55</strain>
    </source>
</reference>
<dbReference type="Gene3D" id="2.120.10.80">
    <property type="entry name" value="Kelch-type beta propeller"/>
    <property type="match status" value="1"/>
</dbReference>
<evidence type="ECO:0000256" key="1">
    <source>
        <dbReference type="SAM" id="MobiDB-lite"/>
    </source>
</evidence>
<evidence type="ECO:0000313" key="3">
    <source>
        <dbReference type="Proteomes" id="UP000629098"/>
    </source>
</evidence>
<dbReference type="Pfam" id="PF24681">
    <property type="entry name" value="Kelch_KLHDC2_KLHL20_DRC7"/>
    <property type="match status" value="1"/>
</dbReference>
<dbReference type="SUPFAM" id="SSF117281">
    <property type="entry name" value="Kelch motif"/>
    <property type="match status" value="1"/>
</dbReference>
<evidence type="ECO:0008006" key="4">
    <source>
        <dbReference type="Google" id="ProtNLM"/>
    </source>
</evidence>
<dbReference type="InterPro" id="IPR015915">
    <property type="entry name" value="Kelch-typ_b-propeller"/>
</dbReference>
<dbReference type="AlphaFoldDB" id="A0A8J7BYX2"/>
<accession>A0A8J7BYX2</accession>
<sequence>MYDQRTNAWTELVPNGTPGTPPPRHEALSGTQPRWNKLTVYGGSPFQQNPTEELWRFDLVKRVWTQVQPDGDPLVRLKRTNAAKVGNQMYIFAGYDFQCSGGTGAGQIWNLDVYSYDPHKN</sequence>
<name>A0A8J7BYX2_9CYAN</name>
<organism evidence="2 3">
    <name type="scientific">Iningainema tapete BLCC-T55</name>
    <dbReference type="NCBI Taxonomy" id="2748662"/>
    <lineage>
        <taxon>Bacteria</taxon>
        <taxon>Bacillati</taxon>
        <taxon>Cyanobacteriota</taxon>
        <taxon>Cyanophyceae</taxon>
        <taxon>Nostocales</taxon>
        <taxon>Scytonemataceae</taxon>
        <taxon>Iningainema tapete</taxon>
    </lineage>
</organism>
<feature type="region of interest" description="Disordered" evidence="1">
    <location>
        <begin position="1"/>
        <end position="30"/>
    </location>
</feature>
<protein>
    <recommendedName>
        <fullName evidence="4">Galactose oxidase</fullName>
    </recommendedName>
</protein>
<comment type="caution">
    <text evidence="2">The sequence shown here is derived from an EMBL/GenBank/DDBJ whole genome shotgun (WGS) entry which is preliminary data.</text>
</comment>
<proteinExistence type="predicted"/>
<gene>
    <name evidence="2" type="ORF">ICL16_31670</name>
</gene>